<gene>
    <name evidence="2" type="ORF">HHL09_10435</name>
</gene>
<dbReference type="PANTHER" id="PTHR34846:SF10">
    <property type="entry name" value="CYTOPLASMIC PROTEIN"/>
    <property type="match status" value="1"/>
</dbReference>
<accession>A0A858RI10</accession>
<dbReference type="InterPro" id="IPR004675">
    <property type="entry name" value="AhpD_core"/>
</dbReference>
<evidence type="ECO:0000259" key="1">
    <source>
        <dbReference type="Pfam" id="PF02627"/>
    </source>
</evidence>
<dbReference type="SUPFAM" id="SSF69118">
    <property type="entry name" value="AhpD-like"/>
    <property type="match status" value="1"/>
</dbReference>
<organism evidence="2 3">
    <name type="scientific">Luteolibacter luteus</name>
    <dbReference type="NCBI Taxonomy" id="2728835"/>
    <lineage>
        <taxon>Bacteria</taxon>
        <taxon>Pseudomonadati</taxon>
        <taxon>Verrucomicrobiota</taxon>
        <taxon>Verrucomicrobiia</taxon>
        <taxon>Verrucomicrobiales</taxon>
        <taxon>Verrucomicrobiaceae</taxon>
        <taxon>Luteolibacter</taxon>
    </lineage>
</organism>
<dbReference type="AlphaFoldDB" id="A0A858RI10"/>
<name>A0A858RI10_9BACT</name>
<dbReference type="KEGG" id="luo:HHL09_10435"/>
<dbReference type="RefSeq" id="WP_169454585.1">
    <property type="nucleotide sequence ID" value="NZ_CP051774.1"/>
</dbReference>
<dbReference type="PANTHER" id="PTHR34846">
    <property type="entry name" value="4-CARBOXYMUCONOLACTONE DECARBOXYLASE FAMILY PROTEIN (AFU_ORTHOLOGUE AFUA_6G11590)"/>
    <property type="match status" value="1"/>
</dbReference>
<dbReference type="NCBIfam" id="TIGR00778">
    <property type="entry name" value="ahpD_dom"/>
    <property type="match status" value="1"/>
</dbReference>
<dbReference type="InterPro" id="IPR003779">
    <property type="entry name" value="CMD-like"/>
</dbReference>
<dbReference type="Proteomes" id="UP000501812">
    <property type="component" value="Chromosome"/>
</dbReference>
<dbReference type="Pfam" id="PF02627">
    <property type="entry name" value="CMD"/>
    <property type="match status" value="1"/>
</dbReference>
<feature type="domain" description="Carboxymuconolactone decarboxylase-like" evidence="1">
    <location>
        <begin position="17"/>
        <end position="93"/>
    </location>
</feature>
<dbReference type="InterPro" id="IPR029032">
    <property type="entry name" value="AhpD-like"/>
</dbReference>
<proteinExistence type="predicted"/>
<dbReference type="Gene3D" id="1.20.1290.10">
    <property type="entry name" value="AhpD-like"/>
    <property type="match status" value="1"/>
</dbReference>
<evidence type="ECO:0000313" key="3">
    <source>
        <dbReference type="Proteomes" id="UP000501812"/>
    </source>
</evidence>
<protein>
    <submittedName>
        <fullName evidence="2">Carboxymuconolactone decarboxylase family protein</fullName>
    </submittedName>
</protein>
<dbReference type="GO" id="GO:0051920">
    <property type="term" value="F:peroxiredoxin activity"/>
    <property type="evidence" value="ECO:0007669"/>
    <property type="project" value="InterPro"/>
</dbReference>
<evidence type="ECO:0000313" key="2">
    <source>
        <dbReference type="EMBL" id="QJE96184.1"/>
    </source>
</evidence>
<reference evidence="2 3" key="1">
    <citation type="submission" date="2020-04" db="EMBL/GenBank/DDBJ databases">
        <title>Luteolibacter sp. G-1-1-1 isolated from soil.</title>
        <authorList>
            <person name="Dahal R.H."/>
        </authorList>
    </citation>
    <scope>NUCLEOTIDE SEQUENCE [LARGE SCALE GENOMIC DNA]</scope>
    <source>
        <strain evidence="2 3">G-1-1-1</strain>
    </source>
</reference>
<keyword evidence="3" id="KW-1185">Reference proteome</keyword>
<dbReference type="EMBL" id="CP051774">
    <property type="protein sequence ID" value="QJE96184.1"/>
    <property type="molecule type" value="Genomic_DNA"/>
</dbReference>
<sequence>MQQRFDYYKADPPSIQAMLALEKHVSSTTLDFGLRELIKLRASQINGCAYCVDMHSKDLLKHGETQQRLNVLCVWKESPAFTEKERAALAWTESVTLLSQTGVPDDVYEEFAKHFTEQERLQITLLIGAINIWNRLAVSFRAVHPMGA</sequence>